<evidence type="ECO:0000313" key="2">
    <source>
        <dbReference type="Proteomes" id="UP000326340"/>
    </source>
</evidence>
<dbReference type="EMBL" id="PUHP01000100">
    <property type="protein sequence ID" value="TQN73380.1"/>
    <property type="molecule type" value="Genomic_DNA"/>
</dbReference>
<sequence>SKAFRSRPPPTSRASTLRIKRCAVSSLTKIAEAGCGSDGSGGRVTDSHGD</sequence>
<comment type="caution">
    <text evidence="1">The sequence shown here is derived from an EMBL/GenBank/DDBJ whole genome shotgun (WGS) entry which is preliminary data.</text>
</comment>
<gene>
    <name evidence="1" type="ORF">CSHISOI_02099</name>
</gene>
<keyword evidence="2" id="KW-1185">Reference proteome</keyword>
<name>A0A5Q4C212_9PEZI</name>
<evidence type="ECO:0000313" key="1">
    <source>
        <dbReference type="EMBL" id="TQN73380.1"/>
    </source>
</evidence>
<feature type="non-terminal residue" evidence="1">
    <location>
        <position position="1"/>
    </location>
</feature>
<dbReference type="AlphaFoldDB" id="A0A5Q4C212"/>
<dbReference type="Proteomes" id="UP000326340">
    <property type="component" value="Unassembled WGS sequence"/>
</dbReference>
<reference evidence="1 2" key="1">
    <citation type="journal article" date="2019" name="Sci. Rep.">
        <title>Colletotrichum shisoi sp. nov., an anthracnose pathogen of Perilla frutescens in Japan: molecular phylogenetic, morphological and genomic evidence.</title>
        <authorList>
            <person name="Gan P."/>
            <person name="Tsushima A."/>
            <person name="Hiroyama R."/>
            <person name="Narusaka M."/>
            <person name="Takano Y."/>
            <person name="Narusaka Y."/>
            <person name="Kawaradani M."/>
            <person name="Damm U."/>
            <person name="Shirasu K."/>
        </authorList>
    </citation>
    <scope>NUCLEOTIDE SEQUENCE [LARGE SCALE GENOMIC DNA]</scope>
    <source>
        <strain evidence="1 2">PG-2018a</strain>
    </source>
</reference>
<proteinExistence type="predicted"/>
<accession>A0A5Q4C212</accession>
<protein>
    <submittedName>
        <fullName evidence="1">Uncharacterized protein</fullName>
    </submittedName>
</protein>
<organism evidence="1 2">
    <name type="scientific">Colletotrichum shisoi</name>
    <dbReference type="NCBI Taxonomy" id="2078593"/>
    <lineage>
        <taxon>Eukaryota</taxon>
        <taxon>Fungi</taxon>
        <taxon>Dikarya</taxon>
        <taxon>Ascomycota</taxon>
        <taxon>Pezizomycotina</taxon>
        <taxon>Sordariomycetes</taxon>
        <taxon>Hypocreomycetidae</taxon>
        <taxon>Glomerellales</taxon>
        <taxon>Glomerellaceae</taxon>
        <taxon>Colletotrichum</taxon>
        <taxon>Colletotrichum destructivum species complex</taxon>
    </lineage>
</organism>